<dbReference type="InParanoid" id="A0A2J6TKR0"/>
<proteinExistence type="predicted"/>
<feature type="region of interest" description="Disordered" evidence="1">
    <location>
        <begin position="1"/>
        <end position="80"/>
    </location>
</feature>
<name>A0A2J6TKR0_9HELO</name>
<feature type="compositionally biased region" description="Basic and acidic residues" evidence="1">
    <location>
        <begin position="19"/>
        <end position="32"/>
    </location>
</feature>
<evidence type="ECO:0000313" key="3">
    <source>
        <dbReference type="Proteomes" id="UP000235371"/>
    </source>
</evidence>
<sequence length="283" mass="31569">MGCFPSIHRLRTRNPPSLTRDESSSKPFDSDSHSGNSHSSPESSFGLKSPTISIELPSPSKSSSGGPAESIKAEKKPLDLPVNEMKEKMAALTSSIQDYEAETTEHGERSISDLDAILDIISENSLVYTQLEILRSHINSSYKEKQIVFLAHFQPAIEELHARWKDFLRLGEAEQREMAHTQRRDSCLMRMFTILSNLRRACDNQRDSDIKIERKIGSQFDDVLGGLVDIGAQEAALKWRILEMVIGKRRGEGEARLDGILGYGIKVSGLLVDAIEALSEEEE</sequence>
<dbReference type="GeneID" id="36590762"/>
<feature type="compositionally biased region" description="Low complexity" evidence="1">
    <location>
        <begin position="33"/>
        <end position="70"/>
    </location>
</feature>
<dbReference type="OrthoDB" id="3546614at2759"/>
<accession>A0A2J6TKR0</accession>
<keyword evidence="3" id="KW-1185">Reference proteome</keyword>
<dbReference type="RefSeq" id="XP_024740517.1">
    <property type="nucleotide sequence ID" value="XM_024882685.1"/>
</dbReference>
<gene>
    <name evidence="2" type="ORF">K444DRAFT_626688</name>
</gene>
<dbReference type="Proteomes" id="UP000235371">
    <property type="component" value="Unassembled WGS sequence"/>
</dbReference>
<dbReference type="AlphaFoldDB" id="A0A2J6TKR0"/>
<dbReference type="EMBL" id="KZ613780">
    <property type="protein sequence ID" value="PMD63613.1"/>
    <property type="molecule type" value="Genomic_DNA"/>
</dbReference>
<evidence type="ECO:0000256" key="1">
    <source>
        <dbReference type="SAM" id="MobiDB-lite"/>
    </source>
</evidence>
<evidence type="ECO:0000313" key="2">
    <source>
        <dbReference type="EMBL" id="PMD63613.1"/>
    </source>
</evidence>
<protein>
    <submittedName>
        <fullName evidence="2">Uncharacterized protein</fullName>
    </submittedName>
</protein>
<feature type="compositionally biased region" description="Basic and acidic residues" evidence="1">
    <location>
        <begin position="71"/>
        <end position="80"/>
    </location>
</feature>
<organism evidence="2 3">
    <name type="scientific">Hyaloscypha bicolor E</name>
    <dbReference type="NCBI Taxonomy" id="1095630"/>
    <lineage>
        <taxon>Eukaryota</taxon>
        <taxon>Fungi</taxon>
        <taxon>Dikarya</taxon>
        <taxon>Ascomycota</taxon>
        <taxon>Pezizomycotina</taxon>
        <taxon>Leotiomycetes</taxon>
        <taxon>Helotiales</taxon>
        <taxon>Hyaloscyphaceae</taxon>
        <taxon>Hyaloscypha</taxon>
        <taxon>Hyaloscypha bicolor</taxon>
    </lineage>
</organism>
<reference evidence="2 3" key="1">
    <citation type="submission" date="2016-04" db="EMBL/GenBank/DDBJ databases">
        <title>A degradative enzymes factory behind the ericoid mycorrhizal symbiosis.</title>
        <authorList>
            <consortium name="DOE Joint Genome Institute"/>
            <person name="Martino E."/>
            <person name="Morin E."/>
            <person name="Grelet G."/>
            <person name="Kuo A."/>
            <person name="Kohler A."/>
            <person name="Daghino S."/>
            <person name="Barry K."/>
            <person name="Choi C."/>
            <person name="Cichocki N."/>
            <person name="Clum A."/>
            <person name="Copeland A."/>
            <person name="Hainaut M."/>
            <person name="Haridas S."/>
            <person name="Labutti K."/>
            <person name="Lindquist E."/>
            <person name="Lipzen A."/>
            <person name="Khouja H.-R."/>
            <person name="Murat C."/>
            <person name="Ohm R."/>
            <person name="Olson A."/>
            <person name="Spatafora J."/>
            <person name="Veneault-Fourrey C."/>
            <person name="Henrissat B."/>
            <person name="Grigoriev I."/>
            <person name="Martin F."/>
            <person name="Perotto S."/>
        </authorList>
    </citation>
    <scope>NUCLEOTIDE SEQUENCE [LARGE SCALE GENOMIC DNA]</scope>
    <source>
        <strain evidence="2 3">E</strain>
    </source>
</reference>